<evidence type="ECO:0000256" key="5">
    <source>
        <dbReference type="ARBA" id="ARBA00022737"/>
    </source>
</evidence>
<evidence type="ECO:0000313" key="12">
    <source>
        <dbReference type="Proteomes" id="UP000325577"/>
    </source>
</evidence>
<dbReference type="PROSITE" id="PS50213">
    <property type="entry name" value="FAS1"/>
    <property type="match status" value="2"/>
</dbReference>
<dbReference type="GO" id="GO:0005576">
    <property type="term" value="C:extracellular region"/>
    <property type="evidence" value="ECO:0007669"/>
    <property type="project" value="UniProtKB-SubCell"/>
</dbReference>
<dbReference type="EMBL" id="CM018050">
    <property type="protein sequence ID" value="KAA8518437.1"/>
    <property type="molecule type" value="Genomic_DNA"/>
</dbReference>
<feature type="signal peptide" evidence="9">
    <location>
        <begin position="1"/>
        <end position="27"/>
    </location>
</feature>
<name>A0A5J4ZMI4_9ASTE</name>
<feature type="domain" description="FAS1" evidence="10">
    <location>
        <begin position="271"/>
        <end position="399"/>
    </location>
</feature>
<comment type="subcellular location">
    <subcellularLocation>
        <location evidence="1">Secreted</location>
    </subcellularLocation>
</comment>
<keyword evidence="5" id="KW-0677">Repeat</keyword>
<comment type="function">
    <text evidence="8">May be a cell surface adhesion protein.</text>
</comment>
<keyword evidence="4 9" id="KW-0732">Signal</keyword>
<keyword evidence="6" id="KW-0654">Proteoglycan</keyword>
<proteinExistence type="inferred from homology"/>
<evidence type="ECO:0000313" key="11">
    <source>
        <dbReference type="EMBL" id="KAA8518437.1"/>
    </source>
</evidence>
<dbReference type="Proteomes" id="UP000325577">
    <property type="component" value="Linkage Group LG7"/>
</dbReference>
<dbReference type="AlphaFoldDB" id="A0A5J4ZMI4"/>
<dbReference type="SMART" id="SM00554">
    <property type="entry name" value="FAS1"/>
    <property type="match status" value="2"/>
</dbReference>
<dbReference type="Pfam" id="PF02469">
    <property type="entry name" value="Fasciclin"/>
    <property type="match status" value="2"/>
</dbReference>
<dbReference type="PANTHER" id="PTHR32499">
    <property type="entry name" value="FASCICLIN-LIKE ARABINOGALACTAN PROTEIN 16"/>
    <property type="match status" value="1"/>
</dbReference>
<dbReference type="SUPFAM" id="SSF82153">
    <property type="entry name" value="FAS1 domain"/>
    <property type="match status" value="2"/>
</dbReference>
<gene>
    <name evidence="11" type="ORF">F0562_015911</name>
</gene>
<dbReference type="PANTHER" id="PTHR32499:SF3">
    <property type="entry name" value="FASCICLIN-LIKE ARABINOGALACTAN PROTEIN 16"/>
    <property type="match status" value="1"/>
</dbReference>
<reference evidence="11 12" key="1">
    <citation type="submission" date="2019-09" db="EMBL/GenBank/DDBJ databases">
        <title>A chromosome-level genome assembly of the Chinese tupelo Nyssa sinensis.</title>
        <authorList>
            <person name="Yang X."/>
            <person name="Kang M."/>
            <person name="Yang Y."/>
            <person name="Xiong H."/>
            <person name="Wang M."/>
            <person name="Zhang Z."/>
            <person name="Wang Z."/>
            <person name="Wu H."/>
            <person name="Ma T."/>
            <person name="Liu J."/>
            <person name="Xi Z."/>
        </authorList>
    </citation>
    <scope>NUCLEOTIDE SEQUENCE [LARGE SCALE GENOMIC DNA]</scope>
    <source>
        <strain evidence="11">J267</strain>
        <tissue evidence="11">Leaf</tissue>
    </source>
</reference>
<feature type="domain" description="FAS1" evidence="10">
    <location>
        <begin position="46"/>
        <end position="188"/>
    </location>
</feature>
<keyword evidence="3" id="KW-0964">Secreted</keyword>
<evidence type="ECO:0000256" key="6">
    <source>
        <dbReference type="ARBA" id="ARBA00022974"/>
    </source>
</evidence>
<organism evidence="11 12">
    <name type="scientific">Nyssa sinensis</name>
    <dbReference type="NCBI Taxonomy" id="561372"/>
    <lineage>
        <taxon>Eukaryota</taxon>
        <taxon>Viridiplantae</taxon>
        <taxon>Streptophyta</taxon>
        <taxon>Embryophyta</taxon>
        <taxon>Tracheophyta</taxon>
        <taxon>Spermatophyta</taxon>
        <taxon>Magnoliopsida</taxon>
        <taxon>eudicotyledons</taxon>
        <taxon>Gunneridae</taxon>
        <taxon>Pentapetalae</taxon>
        <taxon>asterids</taxon>
        <taxon>Cornales</taxon>
        <taxon>Nyssaceae</taxon>
        <taxon>Nyssa</taxon>
    </lineage>
</organism>
<accession>A0A5J4ZMI4</accession>
<dbReference type="InterPro" id="IPR000782">
    <property type="entry name" value="FAS1_domain"/>
</dbReference>
<keyword evidence="7" id="KW-0325">Glycoprotein</keyword>
<evidence type="ECO:0000256" key="2">
    <source>
        <dbReference type="ARBA" id="ARBA00007843"/>
    </source>
</evidence>
<evidence type="ECO:0000256" key="7">
    <source>
        <dbReference type="ARBA" id="ARBA00023180"/>
    </source>
</evidence>
<dbReference type="InterPro" id="IPR044654">
    <property type="entry name" value="FLA15/16/17/18"/>
</dbReference>
<dbReference type="FunFam" id="2.30.180.10:FF:000011">
    <property type="entry name" value="Fasciclin-like arabinogalactan protein 16"/>
    <property type="match status" value="1"/>
</dbReference>
<evidence type="ECO:0000256" key="3">
    <source>
        <dbReference type="ARBA" id="ARBA00022525"/>
    </source>
</evidence>
<dbReference type="Gene3D" id="2.30.180.10">
    <property type="entry name" value="FAS1 domain"/>
    <property type="match status" value="2"/>
</dbReference>
<dbReference type="InterPro" id="IPR036378">
    <property type="entry name" value="FAS1_dom_sf"/>
</dbReference>
<evidence type="ECO:0000256" key="4">
    <source>
        <dbReference type="ARBA" id="ARBA00022729"/>
    </source>
</evidence>
<evidence type="ECO:0000256" key="1">
    <source>
        <dbReference type="ARBA" id="ARBA00004613"/>
    </source>
</evidence>
<dbReference type="OrthoDB" id="286301at2759"/>
<comment type="similarity">
    <text evidence="2">Belongs to the fasciclin-like AGP family.</text>
</comment>
<protein>
    <recommendedName>
        <fullName evidence="10">FAS1 domain-containing protein</fullName>
    </recommendedName>
</protein>
<evidence type="ECO:0000256" key="9">
    <source>
        <dbReference type="SAM" id="SignalP"/>
    </source>
</evidence>
<feature type="chain" id="PRO_5023927104" description="FAS1 domain-containing protein" evidence="9">
    <location>
        <begin position="28"/>
        <end position="463"/>
    </location>
</feature>
<evidence type="ECO:0000259" key="10">
    <source>
        <dbReference type="PROSITE" id="PS50213"/>
    </source>
</evidence>
<sequence length="463" mass="50791">MGSSQIYGGLTLNLFFLLTAILRISAALPENPTSKHPSPTNSGQINSNSVLVALLDSHYTELAELVEKALLLQTLEKAVSEHNITIFAPRNEALERELDPEFKRFLLAPGNLRSLQTLLLFHIIPTRIGSHQWPSSTTESTRHKTLCTGHLHLTSEASGERVVDIAKVIRPDDVVRPDGVIHGIERLLIPRSVQEDFNRRRNLQSISAVLPEGAPEVDPRTHRLKKPAPVPVGSPPVLPIYDAMAPGPSLAPAPAPGPGGPHHHFDGESQVKDFIQTLLHYGGYNEMADILVNLTSLATEMGRLVSEGYVLTVLAPNDEAMAKLTTDQLSEPGAPEQIMYYHLIPEYQTEESMYNAVRRFGKVRYDTLRLPHKVVAQEADGSVKFGQADGSAYLFDPDIYTDGRISVQGIDGVLFPPEEESKPATKINPVAKIVAKPRRGKLMEVACSMLGAFGQHSHFTSCQ</sequence>
<keyword evidence="12" id="KW-1185">Reference proteome</keyword>
<evidence type="ECO:0000256" key="8">
    <source>
        <dbReference type="ARBA" id="ARBA00024686"/>
    </source>
</evidence>